<dbReference type="AlphaFoldDB" id="A0A8D6HTL5"/>
<proteinExistence type="predicted"/>
<accession>A0A8D6HTL5</accession>
<dbReference type="Proteomes" id="UP000655094">
    <property type="component" value="Unassembled WGS sequence"/>
</dbReference>
<evidence type="ECO:0000313" key="2">
    <source>
        <dbReference type="Proteomes" id="UP000655094"/>
    </source>
</evidence>
<dbReference type="EMBL" id="BNFF01000001">
    <property type="protein sequence ID" value="GHK55024.1"/>
    <property type="molecule type" value="Genomic_DNA"/>
</dbReference>
<protein>
    <submittedName>
        <fullName evidence="1">Uncharacterized protein</fullName>
    </submittedName>
</protein>
<reference evidence="1" key="1">
    <citation type="submission" date="2020-10" db="EMBL/GenBank/DDBJ databases">
        <title>Genome Sequence of ESBL Producing Zambian Clinical Strains.</title>
        <authorList>
            <person name="Shawa M."/>
            <person name="Furuta Y."/>
            <person name="Simbotwe M."/>
            <person name="Mulenga E."/>
            <person name="Mubanga M."/>
            <person name="Mulenga G."/>
            <person name="Kaile C."/>
            <person name="Zorigt T."/>
            <person name="Hang'ombe B."/>
            <person name="Higashi H."/>
        </authorList>
    </citation>
    <scope>NUCLEOTIDE SEQUENCE</scope>
    <source>
        <strain evidence="1">Zam_UTH_09</strain>
    </source>
</reference>
<sequence>MTALFVNWGADHAMIKLGEISSNETLKRNNYANEFIETEAVKIFLLQILMQYNWGKFAALCIKAEESPVLKGLRSMPCK</sequence>
<name>A0A8D6HTL5_KLEPN</name>
<organism evidence="1 2">
    <name type="scientific">Klebsiella pneumoniae</name>
    <dbReference type="NCBI Taxonomy" id="573"/>
    <lineage>
        <taxon>Bacteria</taxon>
        <taxon>Pseudomonadati</taxon>
        <taxon>Pseudomonadota</taxon>
        <taxon>Gammaproteobacteria</taxon>
        <taxon>Enterobacterales</taxon>
        <taxon>Enterobacteriaceae</taxon>
        <taxon>Klebsiella/Raoultella group</taxon>
        <taxon>Klebsiella</taxon>
        <taxon>Klebsiella pneumoniae complex</taxon>
    </lineage>
</organism>
<comment type="caution">
    <text evidence="1">The sequence shown here is derived from an EMBL/GenBank/DDBJ whole genome shotgun (WGS) entry which is preliminary data.</text>
</comment>
<evidence type="ECO:0000313" key="1">
    <source>
        <dbReference type="EMBL" id="GHK55024.1"/>
    </source>
</evidence>
<gene>
    <name evidence="1" type="ORF">KPZU09_47600</name>
</gene>